<evidence type="ECO:0000259" key="11">
    <source>
        <dbReference type="Pfam" id="PF00082"/>
    </source>
</evidence>
<dbReference type="Gene3D" id="3.40.50.200">
    <property type="entry name" value="Peptidase S8/S53 domain"/>
    <property type="match status" value="1"/>
</dbReference>
<dbReference type="InterPro" id="IPR023827">
    <property type="entry name" value="Peptidase_S8_Asp-AS"/>
</dbReference>
<keyword evidence="6 9" id="KW-0378">Hydrolase</keyword>
<evidence type="ECO:0000259" key="12">
    <source>
        <dbReference type="Pfam" id="PF02225"/>
    </source>
</evidence>
<feature type="active site" description="Charge relay system" evidence="8 9">
    <location>
        <position position="395"/>
    </location>
</feature>
<dbReference type="InterPro" id="IPR000209">
    <property type="entry name" value="Peptidase_S8/S53_dom"/>
</dbReference>
<keyword evidence="7 9" id="KW-0720">Serine protease</keyword>
<gene>
    <name evidence="14" type="ORF">CU098_000826</name>
</gene>
<dbReference type="Proteomes" id="UP000253551">
    <property type="component" value="Unassembled WGS sequence"/>
</dbReference>
<feature type="domain" description="C5a peptidase/Subtilisin-like protease SBT2-like Fn3-like" evidence="13">
    <location>
        <begin position="454"/>
        <end position="558"/>
    </location>
</feature>
<evidence type="ECO:0000256" key="10">
    <source>
        <dbReference type="RuleBase" id="RU003355"/>
    </source>
</evidence>
<reference evidence="14 15" key="1">
    <citation type="journal article" date="2018" name="G3 (Bethesda)">
        <title>Phylogenetic and Phylogenomic Definition of Rhizopus Species.</title>
        <authorList>
            <person name="Gryganskyi A.P."/>
            <person name="Golan J."/>
            <person name="Dolatabadi S."/>
            <person name="Mondo S."/>
            <person name="Robb S."/>
            <person name="Idnurm A."/>
            <person name="Muszewska A."/>
            <person name="Steczkiewicz K."/>
            <person name="Masonjones S."/>
            <person name="Liao H.L."/>
            <person name="Gajdeczka M.T."/>
            <person name="Anike F."/>
            <person name="Vuek A."/>
            <person name="Anishchenko I.M."/>
            <person name="Voigt K."/>
            <person name="de Hoog G.S."/>
            <person name="Smith M.E."/>
            <person name="Heitman J."/>
            <person name="Vilgalys R."/>
            <person name="Stajich J.E."/>
        </authorList>
    </citation>
    <scope>NUCLEOTIDE SEQUENCE [LARGE SCALE GENOMIC DNA]</scope>
    <source>
        <strain evidence="14 15">LSU 92-RS-03</strain>
    </source>
</reference>
<evidence type="ECO:0000313" key="14">
    <source>
        <dbReference type="EMBL" id="RCI06130.1"/>
    </source>
</evidence>
<sequence>DTLYQLTSANYAYKGLKLDGSGIKIGLIDSGVDYTHPALGGCFGKGCKIAYGYDLVGNDFDGTIKSIQPSEDPIDNCPLNSSSATGHGTFLAGIIAANDKEYNWTGVAPGVTLGMWKVYGCNFPTVPNDILIKAIEMAYKAGMDIINLSLGLHGGWQEEILAEVANRVVKKGVHIIAANGNIGANGIFLSASPASGKNVIAVGSVMNRHVPGYLFEVFSKENVSTTIPYRTFTNTPFRLEERLPIVTSTQLSKTNNACKPIKRKPIKSILLIRQGDCDPLDQINHAKQAGAKAVIFYSNSQGTAQVTVLINATLPVAFIRSSDAKIKAHSTGQFTNILTALDTPLQETMHAVSGFSSQGPTNELQLKPELMGLGGNVFSTLPCYQKSYGFRSGTSLASPYVAGQVALILQKKLVPPIPKSPYGDSPIRQGAGVINITQALEGFEILQATPSYLALNDSAHFKQQKITFKNHFDKDIILTLSHQPSLTAKGYQNQVALEPVLLGPQVATVEFSLNQLSIPAGQSAQVSIRLLAPNVTHSLWGGYITARTDRLTLSIPYLGMTGRMKDLTVLDRSGYPKIGLADGHSILGLNQTGEFKAPKGPYLLVRLLTGTRFLQIQIKQGSRIVGDMPLEGMPRHWLMRNTLGFTEYSNAYYSWQWTGDYLPRDATFDQTSHDPKRVHPGKYHLVVRALKVFGDMKNKKDWEEWTSPELVMK</sequence>
<dbReference type="OrthoDB" id="206201at2759"/>
<accession>A0A367KVJ7</accession>
<dbReference type="GO" id="GO:0004252">
    <property type="term" value="F:serine-type endopeptidase activity"/>
    <property type="evidence" value="ECO:0007669"/>
    <property type="project" value="UniProtKB-UniRule"/>
</dbReference>
<evidence type="ECO:0000256" key="4">
    <source>
        <dbReference type="ARBA" id="ARBA00022670"/>
    </source>
</evidence>
<keyword evidence="5" id="KW-0732">Signal</keyword>
<dbReference type="InterPro" id="IPR034187">
    <property type="entry name" value="Peptidases_S8_5"/>
</dbReference>
<dbReference type="GO" id="GO:0005615">
    <property type="term" value="C:extracellular space"/>
    <property type="evidence" value="ECO:0007669"/>
    <property type="project" value="TreeGrafter"/>
</dbReference>
<feature type="active site" description="Charge relay system" evidence="8 9">
    <location>
        <position position="29"/>
    </location>
</feature>
<dbReference type="PRINTS" id="PR00723">
    <property type="entry name" value="SUBTILISIN"/>
</dbReference>
<dbReference type="InterPro" id="IPR015500">
    <property type="entry name" value="Peptidase_S8_subtilisin-rel"/>
</dbReference>
<dbReference type="STRING" id="4846.A0A367KVJ7"/>
<feature type="domain" description="PA" evidence="12">
    <location>
        <begin position="254"/>
        <end position="325"/>
    </location>
</feature>
<evidence type="ECO:0000313" key="15">
    <source>
        <dbReference type="Proteomes" id="UP000253551"/>
    </source>
</evidence>
<evidence type="ECO:0000256" key="1">
    <source>
        <dbReference type="ARBA" id="ARBA00011073"/>
    </source>
</evidence>
<evidence type="ECO:0000256" key="3">
    <source>
        <dbReference type="ARBA" id="ARBA00022525"/>
    </source>
</evidence>
<dbReference type="Gene3D" id="3.50.30.30">
    <property type="match status" value="1"/>
</dbReference>
<dbReference type="InterPro" id="IPR046450">
    <property type="entry name" value="PA_dom_sf"/>
</dbReference>
<protein>
    <recommendedName>
        <fullName evidence="16">Peptidase S8/S53 domain-containing protein</fullName>
    </recommendedName>
</protein>
<dbReference type="PROSITE" id="PS51892">
    <property type="entry name" value="SUBTILASE"/>
    <property type="match status" value="1"/>
</dbReference>
<dbReference type="Pfam" id="PF02225">
    <property type="entry name" value="PA"/>
    <property type="match status" value="1"/>
</dbReference>
<dbReference type="InterPro" id="IPR050131">
    <property type="entry name" value="Peptidase_S8_subtilisin-like"/>
</dbReference>
<comment type="caution">
    <text evidence="14">The sequence shown here is derived from an EMBL/GenBank/DDBJ whole genome shotgun (WGS) entry which is preliminary data.</text>
</comment>
<dbReference type="Pfam" id="PF00082">
    <property type="entry name" value="Peptidase_S8"/>
    <property type="match status" value="1"/>
</dbReference>
<name>A0A367KVJ7_RHIST</name>
<proteinExistence type="inferred from homology"/>
<feature type="domain" description="Peptidase S8/S53" evidence="11">
    <location>
        <begin position="20"/>
        <end position="411"/>
    </location>
</feature>
<feature type="active site" description="Charge relay system" evidence="8 9">
    <location>
        <position position="87"/>
    </location>
</feature>
<dbReference type="EMBL" id="PJQM01000222">
    <property type="protein sequence ID" value="RCI06130.1"/>
    <property type="molecule type" value="Genomic_DNA"/>
</dbReference>
<dbReference type="InterPro" id="IPR023828">
    <property type="entry name" value="Peptidase_S8_Ser-AS"/>
</dbReference>
<evidence type="ECO:0000259" key="13">
    <source>
        <dbReference type="Pfam" id="PF06280"/>
    </source>
</evidence>
<keyword evidence="2" id="KW-0134">Cell wall</keyword>
<dbReference type="Pfam" id="PF06280">
    <property type="entry name" value="fn3_5"/>
    <property type="match status" value="1"/>
</dbReference>
<dbReference type="PANTHER" id="PTHR43806:SF66">
    <property type="entry name" value="SERIN ENDOPEPTIDASE"/>
    <property type="match status" value="1"/>
</dbReference>
<evidence type="ECO:0000256" key="7">
    <source>
        <dbReference type="ARBA" id="ARBA00022825"/>
    </source>
</evidence>
<evidence type="ECO:0000256" key="5">
    <source>
        <dbReference type="ARBA" id="ARBA00022729"/>
    </source>
</evidence>
<dbReference type="InterPro" id="IPR036852">
    <property type="entry name" value="Peptidase_S8/S53_dom_sf"/>
</dbReference>
<keyword evidence="15" id="KW-1185">Reference proteome</keyword>
<dbReference type="GO" id="GO:0006508">
    <property type="term" value="P:proteolysis"/>
    <property type="evidence" value="ECO:0007669"/>
    <property type="project" value="UniProtKB-KW"/>
</dbReference>
<dbReference type="PANTHER" id="PTHR43806">
    <property type="entry name" value="PEPTIDASE S8"/>
    <property type="match status" value="1"/>
</dbReference>
<keyword evidence="4 9" id="KW-0645">Protease</keyword>
<evidence type="ECO:0000256" key="8">
    <source>
        <dbReference type="PIRSR" id="PIRSR615500-1"/>
    </source>
</evidence>
<evidence type="ECO:0000256" key="2">
    <source>
        <dbReference type="ARBA" id="ARBA00022512"/>
    </source>
</evidence>
<evidence type="ECO:0000256" key="6">
    <source>
        <dbReference type="ARBA" id="ARBA00022801"/>
    </source>
</evidence>
<dbReference type="CDD" id="cd07489">
    <property type="entry name" value="Peptidases_S8_5"/>
    <property type="match status" value="1"/>
</dbReference>
<organism evidence="14 15">
    <name type="scientific">Rhizopus stolonifer</name>
    <name type="common">Rhizopus nigricans</name>
    <dbReference type="NCBI Taxonomy" id="4846"/>
    <lineage>
        <taxon>Eukaryota</taxon>
        <taxon>Fungi</taxon>
        <taxon>Fungi incertae sedis</taxon>
        <taxon>Mucoromycota</taxon>
        <taxon>Mucoromycotina</taxon>
        <taxon>Mucoromycetes</taxon>
        <taxon>Mucorales</taxon>
        <taxon>Mucorineae</taxon>
        <taxon>Rhizopodaceae</taxon>
        <taxon>Rhizopus</taxon>
    </lineage>
</organism>
<dbReference type="SUPFAM" id="SSF52025">
    <property type="entry name" value="PA domain"/>
    <property type="match status" value="1"/>
</dbReference>
<dbReference type="PROSITE" id="PS00136">
    <property type="entry name" value="SUBTILASE_ASP"/>
    <property type="match status" value="1"/>
</dbReference>
<evidence type="ECO:0008006" key="16">
    <source>
        <dbReference type="Google" id="ProtNLM"/>
    </source>
</evidence>
<keyword evidence="3" id="KW-0964">Secreted</keyword>
<dbReference type="AlphaFoldDB" id="A0A367KVJ7"/>
<dbReference type="InterPro" id="IPR003137">
    <property type="entry name" value="PA_domain"/>
</dbReference>
<evidence type="ECO:0000256" key="9">
    <source>
        <dbReference type="PROSITE-ProRule" id="PRU01240"/>
    </source>
</evidence>
<dbReference type="InterPro" id="IPR010435">
    <property type="entry name" value="C5a/SBT2-like_Fn3"/>
</dbReference>
<feature type="non-terminal residue" evidence="14">
    <location>
        <position position="1"/>
    </location>
</feature>
<dbReference type="SUPFAM" id="SSF52743">
    <property type="entry name" value="Subtilisin-like"/>
    <property type="match status" value="1"/>
</dbReference>
<dbReference type="PROSITE" id="PS00138">
    <property type="entry name" value="SUBTILASE_SER"/>
    <property type="match status" value="1"/>
</dbReference>
<comment type="similarity">
    <text evidence="1 9 10">Belongs to the peptidase S8 family.</text>
</comment>
<dbReference type="GO" id="GO:0016020">
    <property type="term" value="C:membrane"/>
    <property type="evidence" value="ECO:0007669"/>
    <property type="project" value="InterPro"/>
</dbReference>